<feature type="region of interest" description="Disordered" evidence="1">
    <location>
        <begin position="39"/>
        <end position="70"/>
    </location>
</feature>
<name>A0A919XJX2_9BACL</name>
<evidence type="ECO:0000313" key="3">
    <source>
        <dbReference type="Proteomes" id="UP000679779"/>
    </source>
</evidence>
<dbReference type="AlphaFoldDB" id="A0A919XJX2"/>
<evidence type="ECO:0000313" key="2">
    <source>
        <dbReference type="EMBL" id="GIO33119.1"/>
    </source>
</evidence>
<organism evidence="2 3">
    <name type="scientific">Paenibacillus albilobatus</name>
    <dbReference type="NCBI Taxonomy" id="2716884"/>
    <lineage>
        <taxon>Bacteria</taxon>
        <taxon>Bacillati</taxon>
        <taxon>Bacillota</taxon>
        <taxon>Bacilli</taxon>
        <taxon>Bacillales</taxon>
        <taxon>Paenibacillaceae</taxon>
        <taxon>Paenibacillus</taxon>
    </lineage>
</organism>
<keyword evidence="3" id="KW-1185">Reference proteome</keyword>
<protein>
    <submittedName>
        <fullName evidence="2">Uncharacterized protein</fullName>
    </submittedName>
</protein>
<proteinExistence type="predicted"/>
<gene>
    <name evidence="2" type="ORF">J2TS6_42600</name>
</gene>
<sequence length="117" mass="13346">MKLREPLNFAGRFYEAGESVKGQLPLDMIKALRENHKLDEEEAETPEVNLEENKLDQLPIASDTIPSPEEFADLPAAGQKERLKALEIDPASKEEDRIEQYEDWYFEQVGNANQGDL</sequence>
<dbReference type="RefSeq" id="WP_212958286.1">
    <property type="nucleotide sequence ID" value="NZ_BORQ01000005.1"/>
</dbReference>
<dbReference type="EMBL" id="BORQ01000005">
    <property type="protein sequence ID" value="GIO33119.1"/>
    <property type="molecule type" value="Genomic_DNA"/>
</dbReference>
<comment type="caution">
    <text evidence="2">The sequence shown here is derived from an EMBL/GenBank/DDBJ whole genome shotgun (WGS) entry which is preliminary data.</text>
</comment>
<reference evidence="2" key="1">
    <citation type="submission" date="2021-03" db="EMBL/GenBank/DDBJ databases">
        <title>Antimicrobial resistance genes in bacteria isolated from Japanese honey, and their potential for conferring macrolide and lincosamide resistance in the American foulbrood pathogen Paenibacillus larvae.</title>
        <authorList>
            <person name="Okamoto M."/>
            <person name="Kumagai M."/>
            <person name="Kanamori H."/>
            <person name="Takamatsu D."/>
        </authorList>
    </citation>
    <scope>NUCLEOTIDE SEQUENCE</scope>
    <source>
        <strain evidence="2">J2TS6</strain>
    </source>
</reference>
<evidence type="ECO:0000256" key="1">
    <source>
        <dbReference type="SAM" id="MobiDB-lite"/>
    </source>
</evidence>
<dbReference type="Proteomes" id="UP000679779">
    <property type="component" value="Unassembled WGS sequence"/>
</dbReference>
<accession>A0A919XJX2</accession>